<proteinExistence type="predicted"/>
<dbReference type="RefSeq" id="WP_377281654.1">
    <property type="nucleotide sequence ID" value="NZ_JBHRSI010000004.1"/>
</dbReference>
<keyword evidence="1" id="KW-0805">Transcription regulation</keyword>
<dbReference type="SUPFAM" id="SSF46689">
    <property type="entry name" value="Homeodomain-like"/>
    <property type="match status" value="1"/>
</dbReference>
<reference evidence="7" key="1">
    <citation type="journal article" date="2019" name="Int. J. Syst. Evol. Microbiol.">
        <title>The Global Catalogue of Microorganisms (GCM) 10K type strain sequencing project: providing services to taxonomists for standard genome sequencing and annotation.</title>
        <authorList>
            <consortium name="The Broad Institute Genomics Platform"/>
            <consortium name="The Broad Institute Genome Sequencing Center for Infectious Disease"/>
            <person name="Wu L."/>
            <person name="Ma J."/>
        </authorList>
    </citation>
    <scope>NUCLEOTIDE SEQUENCE [LARGE SCALE GENOMIC DNA]</scope>
    <source>
        <strain evidence="7">DFY28</strain>
    </source>
</reference>
<dbReference type="PRINTS" id="PR00455">
    <property type="entry name" value="HTHTETR"/>
</dbReference>
<keyword evidence="7" id="KW-1185">Reference proteome</keyword>
<feature type="DNA-binding region" description="H-T-H motif" evidence="4">
    <location>
        <begin position="33"/>
        <end position="52"/>
    </location>
</feature>
<comment type="caution">
    <text evidence="6">The sequence shown here is derived from an EMBL/GenBank/DDBJ whole genome shotgun (WGS) entry which is preliminary data.</text>
</comment>
<dbReference type="InterPro" id="IPR036271">
    <property type="entry name" value="Tet_transcr_reg_TetR-rel_C_sf"/>
</dbReference>
<dbReference type="PROSITE" id="PS50977">
    <property type="entry name" value="HTH_TETR_2"/>
    <property type="match status" value="1"/>
</dbReference>
<dbReference type="InterPro" id="IPR050109">
    <property type="entry name" value="HTH-type_TetR-like_transc_reg"/>
</dbReference>
<dbReference type="EMBL" id="JBHUEY010000012">
    <property type="protein sequence ID" value="MFD1785615.1"/>
    <property type="molecule type" value="Genomic_DNA"/>
</dbReference>
<organism evidence="6 7">
    <name type="scientific">Phenylobacterium terrae</name>
    <dbReference type="NCBI Taxonomy" id="2665495"/>
    <lineage>
        <taxon>Bacteria</taxon>
        <taxon>Pseudomonadati</taxon>
        <taxon>Pseudomonadota</taxon>
        <taxon>Alphaproteobacteria</taxon>
        <taxon>Caulobacterales</taxon>
        <taxon>Caulobacteraceae</taxon>
        <taxon>Phenylobacterium</taxon>
    </lineage>
</organism>
<accession>A0ABW4NA62</accession>
<evidence type="ECO:0000256" key="4">
    <source>
        <dbReference type="PROSITE-ProRule" id="PRU00335"/>
    </source>
</evidence>
<name>A0ABW4NA62_9CAUL</name>
<dbReference type="Proteomes" id="UP001597237">
    <property type="component" value="Unassembled WGS sequence"/>
</dbReference>
<gene>
    <name evidence="6" type="ORF">ACFSC0_19625</name>
</gene>
<dbReference type="Pfam" id="PF00440">
    <property type="entry name" value="TetR_N"/>
    <property type="match status" value="1"/>
</dbReference>
<evidence type="ECO:0000256" key="2">
    <source>
        <dbReference type="ARBA" id="ARBA00023125"/>
    </source>
</evidence>
<dbReference type="InterPro" id="IPR001647">
    <property type="entry name" value="HTH_TetR"/>
</dbReference>
<dbReference type="InterPro" id="IPR009057">
    <property type="entry name" value="Homeodomain-like_sf"/>
</dbReference>
<evidence type="ECO:0000259" key="5">
    <source>
        <dbReference type="PROSITE" id="PS50977"/>
    </source>
</evidence>
<dbReference type="PANTHER" id="PTHR30055">
    <property type="entry name" value="HTH-TYPE TRANSCRIPTIONAL REGULATOR RUTR"/>
    <property type="match status" value="1"/>
</dbReference>
<dbReference type="Gene3D" id="1.10.357.10">
    <property type="entry name" value="Tetracycline Repressor, domain 2"/>
    <property type="match status" value="1"/>
</dbReference>
<dbReference type="SUPFAM" id="SSF48498">
    <property type="entry name" value="Tetracyclin repressor-like, C-terminal domain"/>
    <property type="match status" value="1"/>
</dbReference>
<dbReference type="PANTHER" id="PTHR30055:SF234">
    <property type="entry name" value="HTH-TYPE TRANSCRIPTIONAL REGULATOR BETI"/>
    <property type="match status" value="1"/>
</dbReference>
<evidence type="ECO:0000256" key="3">
    <source>
        <dbReference type="ARBA" id="ARBA00023163"/>
    </source>
</evidence>
<keyword evidence="3" id="KW-0804">Transcription</keyword>
<evidence type="ECO:0000313" key="6">
    <source>
        <dbReference type="EMBL" id="MFD1785615.1"/>
    </source>
</evidence>
<evidence type="ECO:0000313" key="7">
    <source>
        <dbReference type="Proteomes" id="UP001597237"/>
    </source>
</evidence>
<sequence>MTVQRRRLEPEARRQEILEAAERLLRAHGPGVRIDEVVREVGVARGTFYLYFPTWDDLLEAVRARLFEAFDHTYPLPSEVRRPVDWPAALDWLVEAFVDFTVGLGGLHDAIFHSDFAQRRPSGDDAVVRLTAIIRAGQEAGSFAAVDAEPTARLLFAAIHEATDAVAAGADRDRTFAALRHILRGSLCP</sequence>
<feature type="domain" description="HTH tetR-type" evidence="5">
    <location>
        <begin position="11"/>
        <end position="70"/>
    </location>
</feature>
<protein>
    <submittedName>
        <fullName evidence="6">TetR/AcrR family transcriptional regulator</fullName>
    </submittedName>
</protein>
<evidence type="ECO:0000256" key="1">
    <source>
        <dbReference type="ARBA" id="ARBA00023015"/>
    </source>
</evidence>
<keyword evidence="2 4" id="KW-0238">DNA-binding</keyword>